<sequence>VKGRRKGRGRCPRPKPLFNGKNKNEEELNREKRGEGPRRKFPAIWKIRKGKNGEKAPDIEFLQTHKFHEDNFLDTEHFTCSRKTIKWGEIPRRRVSTQTHDIYEDNILDTDLRDHREITRPIALSPLIRIQWFRSNVILRL</sequence>
<comment type="caution">
    <text evidence="2">The sequence shown here is derived from an EMBL/GenBank/DDBJ whole genome shotgun (WGS) entry which is preliminary data.</text>
</comment>
<organism evidence="2 3">
    <name type="scientific">Trifolium medium</name>
    <dbReference type="NCBI Taxonomy" id="97028"/>
    <lineage>
        <taxon>Eukaryota</taxon>
        <taxon>Viridiplantae</taxon>
        <taxon>Streptophyta</taxon>
        <taxon>Embryophyta</taxon>
        <taxon>Tracheophyta</taxon>
        <taxon>Spermatophyta</taxon>
        <taxon>Magnoliopsida</taxon>
        <taxon>eudicotyledons</taxon>
        <taxon>Gunneridae</taxon>
        <taxon>Pentapetalae</taxon>
        <taxon>rosids</taxon>
        <taxon>fabids</taxon>
        <taxon>Fabales</taxon>
        <taxon>Fabaceae</taxon>
        <taxon>Papilionoideae</taxon>
        <taxon>50 kb inversion clade</taxon>
        <taxon>NPAAA clade</taxon>
        <taxon>Hologalegina</taxon>
        <taxon>IRL clade</taxon>
        <taxon>Trifolieae</taxon>
        <taxon>Trifolium</taxon>
    </lineage>
</organism>
<dbReference type="EMBL" id="LXQA010042957">
    <property type="protein sequence ID" value="MCI00359.1"/>
    <property type="molecule type" value="Genomic_DNA"/>
</dbReference>
<feature type="non-terminal residue" evidence="2">
    <location>
        <position position="1"/>
    </location>
</feature>
<keyword evidence="3" id="KW-1185">Reference proteome</keyword>
<proteinExistence type="predicted"/>
<evidence type="ECO:0000256" key="1">
    <source>
        <dbReference type="SAM" id="MobiDB-lite"/>
    </source>
</evidence>
<feature type="region of interest" description="Disordered" evidence="1">
    <location>
        <begin position="1"/>
        <end position="42"/>
    </location>
</feature>
<name>A0A392NMK8_9FABA</name>
<accession>A0A392NMK8</accession>
<reference evidence="2 3" key="1">
    <citation type="journal article" date="2018" name="Front. Plant Sci.">
        <title>Red Clover (Trifolium pratense) and Zigzag Clover (T. medium) - A Picture of Genomic Similarities and Differences.</title>
        <authorList>
            <person name="Dluhosova J."/>
            <person name="Istvanek J."/>
            <person name="Nedelnik J."/>
            <person name="Repkova J."/>
        </authorList>
    </citation>
    <scope>NUCLEOTIDE SEQUENCE [LARGE SCALE GENOMIC DNA]</scope>
    <source>
        <strain evidence="3">cv. 10/8</strain>
        <tissue evidence="2">Leaf</tissue>
    </source>
</reference>
<evidence type="ECO:0000313" key="3">
    <source>
        <dbReference type="Proteomes" id="UP000265520"/>
    </source>
</evidence>
<dbReference type="AlphaFoldDB" id="A0A392NMK8"/>
<protein>
    <submittedName>
        <fullName evidence="2">Uncharacterized protein</fullName>
    </submittedName>
</protein>
<feature type="compositionally biased region" description="Basic residues" evidence="1">
    <location>
        <begin position="1"/>
        <end position="13"/>
    </location>
</feature>
<feature type="compositionally biased region" description="Basic and acidic residues" evidence="1">
    <location>
        <begin position="22"/>
        <end position="38"/>
    </location>
</feature>
<evidence type="ECO:0000313" key="2">
    <source>
        <dbReference type="EMBL" id="MCI00359.1"/>
    </source>
</evidence>
<dbReference type="Proteomes" id="UP000265520">
    <property type="component" value="Unassembled WGS sequence"/>
</dbReference>